<evidence type="ECO:0000256" key="2">
    <source>
        <dbReference type="SAM" id="SignalP"/>
    </source>
</evidence>
<dbReference type="eggNOG" id="ENOG502TJ0F">
    <property type="taxonomic scope" value="Eukaryota"/>
</dbReference>
<keyword evidence="4" id="KW-1185">Reference proteome</keyword>
<dbReference type="EMBL" id="DS268448">
    <property type="protein sequence ID" value="EFP02614.1"/>
    <property type="molecule type" value="Genomic_DNA"/>
</dbReference>
<keyword evidence="2" id="KW-0732">Signal</keyword>
<proteinExistence type="predicted"/>
<name>E3MIK4_CAERE</name>
<dbReference type="OMA" id="PTHDESM"/>
<evidence type="ECO:0000313" key="3">
    <source>
        <dbReference type="EMBL" id="EFP02614.1"/>
    </source>
</evidence>
<accession>E3MIK4</accession>
<dbReference type="InParanoid" id="E3MIK4"/>
<reference evidence="3" key="1">
    <citation type="submission" date="2007-07" db="EMBL/GenBank/DDBJ databases">
        <title>PCAP assembly of the Caenorhabditis remanei genome.</title>
        <authorList>
            <consortium name="The Caenorhabditis remanei Sequencing Consortium"/>
            <person name="Wilson R.K."/>
        </authorList>
    </citation>
    <scope>NUCLEOTIDE SEQUENCE [LARGE SCALE GENOMIC DNA]</scope>
    <source>
        <strain evidence="3">PB4641</strain>
    </source>
</reference>
<dbReference type="STRING" id="31234.E3MIK4"/>
<dbReference type="HOGENOM" id="CLU_154072_0_0_1"/>
<dbReference type="FunCoup" id="E3MIK4">
    <property type="interactions" value="545"/>
</dbReference>
<feature type="chain" id="PRO_5003176963" evidence="2">
    <location>
        <begin position="19"/>
        <end position="137"/>
    </location>
</feature>
<organism evidence="4">
    <name type="scientific">Caenorhabditis remanei</name>
    <name type="common">Caenorhabditis vulgaris</name>
    <dbReference type="NCBI Taxonomy" id="31234"/>
    <lineage>
        <taxon>Eukaryota</taxon>
        <taxon>Metazoa</taxon>
        <taxon>Ecdysozoa</taxon>
        <taxon>Nematoda</taxon>
        <taxon>Chromadorea</taxon>
        <taxon>Rhabditida</taxon>
        <taxon>Rhabditina</taxon>
        <taxon>Rhabditomorpha</taxon>
        <taxon>Rhabditoidea</taxon>
        <taxon>Rhabditidae</taxon>
        <taxon>Peloderinae</taxon>
        <taxon>Caenorhabditis</taxon>
    </lineage>
</organism>
<dbReference type="OrthoDB" id="5898351at2759"/>
<gene>
    <name evidence="3" type="ORF">CRE_02390</name>
</gene>
<evidence type="ECO:0000313" key="4">
    <source>
        <dbReference type="Proteomes" id="UP000008281"/>
    </source>
</evidence>
<protein>
    <submittedName>
        <fullName evidence="3">Uncharacterized protein</fullName>
    </submittedName>
</protein>
<feature type="region of interest" description="Disordered" evidence="1">
    <location>
        <begin position="40"/>
        <end position="88"/>
    </location>
</feature>
<evidence type="ECO:0000256" key="1">
    <source>
        <dbReference type="SAM" id="MobiDB-lite"/>
    </source>
</evidence>
<feature type="compositionally biased region" description="Basic and acidic residues" evidence="1">
    <location>
        <begin position="60"/>
        <end position="70"/>
    </location>
</feature>
<sequence length="137" mass="14433">MNSLIFVCAVMVVAVVLGYPGHMDPMEGGPMNSTHDMDGMNMTGGPIGHAPPMNMTGGHSGEHSEEEPPKHDRKRRGAVEDLQNTGHDAVNTVETFGKDAWSKAGELGKSGLRAVENAGSSIKTAGEDVVHKVEEGI</sequence>
<dbReference type="AlphaFoldDB" id="E3MIK4"/>
<feature type="signal peptide" evidence="2">
    <location>
        <begin position="1"/>
        <end position="18"/>
    </location>
</feature>
<dbReference type="Proteomes" id="UP000008281">
    <property type="component" value="Unassembled WGS sequence"/>
</dbReference>